<organism evidence="3">
    <name type="scientific">Cladocopium goreaui</name>
    <dbReference type="NCBI Taxonomy" id="2562237"/>
    <lineage>
        <taxon>Eukaryota</taxon>
        <taxon>Sar</taxon>
        <taxon>Alveolata</taxon>
        <taxon>Dinophyceae</taxon>
        <taxon>Suessiales</taxon>
        <taxon>Symbiodiniaceae</taxon>
        <taxon>Cladocopium</taxon>
    </lineage>
</organism>
<keyword evidence="5" id="KW-1185">Reference proteome</keyword>
<evidence type="ECO:0000313" key="4">
    <source>
        <dbReference type="EMBL" id="CAL4775979.1"/>
    </source>
</evidence>
<accession>A0A9P1CAN0</accession>
<dbReference type="EMBL" id="CAMXCT010001290">
    <property type="protein sequence ID" value="CAI3988667.1"/>
    <property type="molecule type" value="Genomic_DNA"/>
</dbReference>
<keyword evidence="2" id="KW-0812">Transmembrane</keyword>
<dbReference type="EMBL" id="CAMXCT020001290">
    <property type="protein sequence ID" value="CAL1142042.1"/>
    <property type="molecule type" value="Genomic_DNA"/>
</dbReference>
<dbReference type="Proteomes" id="UP001152797">
    <property type="component" value="Unassembled WGS sequence"/>
</dbReference>
<feature type="region of interest" description="Disordered" evidence="1">
    <location>
        <begin position="93"/>
        <end position="152"/>
    </location>
</feature>
<reference evidence="3" key="1">
    <citation type="submission" date="2022-10" db="EMBL/GenBank/DDBJ databases">
        <authorList>
            <person name="Chen Y."/>
            <person name="Dougan E. K."/>
            <person name="Chan C."/>
            <person name="Rhodes N."/>
            <person name="Thang M."/>
        </authorList>
    </citation>
    <scope>NUCLEOTIDE SEQUENCE</scope>
</reference>
<dbReference type="AlphaFoldDB" id="A0A9P1CAN0"/>
<feature type="transmembrane region" description="Helical" evidence="2">
    <location>
        <begin position="214"/>
        <end position="233"/>
    </location>
</feature>
<name>A0A9P1CAN0_9DINO</name>
<feature type="compositionally biased region" description="Basic and acidic residues" evidence="1">
    <location>
        <begin position="129"/>
        <end position="138"/>
    </location>
</feature>
<dbReference type="EMBL" id="CAMXCT030001290">
    <property type="protein sequence ID" value="CAL4775979.1"/>
    <property type="molecule type" value="Genomic_DNA"/>
</dbReference>
<protein>
    <submittedName>
        <fullName evidence="3">Uncharacterized protein</fullName>
    </submittedName>
</protein>
<keyword evidence="2" id="KW-0472">Membrane</keyword>
<gene>
    <name evidence="3" type="ORF">C1SCF055_LOCUS15802</name>
</gene>
<evidence type="ECO:0000256" key="2">
    <source>
        <dbReference type="SAM" id="Phobius"/>
    </source>
</evidence>
<evidence type="ECO:0000256" key="1">
    <source>
        <dbReference type="SAM" id="MobiDB-lite"/>
    </source>
</evidence>
<evidence type="ECO:0000313" key="5">
    <source>
        <dbReference type="Proteomes" id="UP001152797"/>
    </source>
</evidence>
<keyword evidence="2" id="KW-1133">Transmembrane helix</keyword>
<sequence length="245" mass="26902">MSLVESTAAFYQRCDEITSDGSLRVALDAQEIKNHSFQGIKIDQLVRADREMWTLLAQEVTGSLKMQGTVIPLDGHVTRLSTDPRVTMLLLPLPSSQRVTDAGDKPKPAVKPAPRPTPKNNSGKRKTRAERSCPEELRNYTTKDTLEDSGGEKEEHEAAFCAEALQEAFVSESETDIEMDETPKGDNPTVFTGASEELDKGYPKQLTNAGSAPWLLTIPLQGLVAFLSVFLILPMPTTLPISYNV</sequence>
<comment type="caution">
    <text evidence="3">The sequence shown here is derived from an EMBL/GenBank/DDBJ whole genome shotgun (WGS) entry which is preliminary data.</text>
</comment>
<evidence type="ECO:0000313" key="3">
    <source>
        <dbReference type="EMBL" id="CAI3988667.1"/>
    </source>
</evidence>
<reference evidence="4 5" key="2">
    <citation type="submission" date="2024-05" db="EMBL/GenBank/DDBJ databases">
        <authorList>
            <person name="Chen Y."/>
            <person name="Shah S."/>
            <person name="Dougan E. K."/>
            <person name="Thang M."/>
            <person name="Chan C."/>
        </authorList>
    </citation>
    <scope>NUCLEOTIDE SEQUENCE [LARGE SCALE GENOMIC DNA]</scope>
</reference>
<proteinExistence type="predicted"/>